<keyword evidence="2" id="KW-1133">Transmembrane helix</keyword>
<feature type="region of interest" description="Disordered" evidence="1">
    <location>
        <begin position="181"/>
        <end position="203"/>
    </location>
</feature>
<gene>
    <name evidence="3" type="ORF">GCM10008938_03910</name>
</gene>
<evidence type="ECO:0000313" key="4">
    <source>
        <dbReference type="Proteomes" id="UP000632222"/>
    </source>
</evidence>
<accession>A0ABQ2CWG7</accession>
<dbReference type="EMBL" id="BMOD01000001">
    <property type="protein sequence ID" value="GGJ20890.1"/>
    <property type="molecule type" value="Genomic_DNA"/>
</dbReference>
<organism evidence="3 4">
    <name type="scientific">Deinococcus roseus</name>
    <dbReference type="NCBI Taxonomy" id="392414"/>
    <lineage>
        <taxon>Bacteria</taxon>
        <taxon>Thermotogati</taxon>
        <taxon>Deinococcota</taxon>
        <taxon>Deinococci</taxon>
        <taxon>Deinococcales</taxon>
        <taxon>Deinococcaceae</taxon>
        <taxon>Deinococcus</taxon>
    </lineage>
</organism>
<keyword evidence="2" id="KW-0812">Transmembrane</keyword>
<name>A0ABQ2CWG7_9DEIO</name>
<protein>
    <submittedName>
        <fullName evidence="3">Uncharacterized protein</fullName>
    </submittedName>
</protein>
<dbReference type="SUPFAM" id="SSF109854">
    <property type="entry name" value="DinB/YfiT-like putative metalloenzymes"/>
    <property type="match status" value="1"/>
</dbReference>
<comment type="caution">
    <text evidence="3">The sequence shown here is derived from an EMBL/GenBank/DDBJ whole genome shotgun (WGS) entry which is preliminary data.</text>
</comment>
<evidence type="ECO:0000256" key="1">
    <source>
        <dbReference type="SAM" id="MobiDB-lite"/>
    </source>
</evidence>
<proteinExistence type="predicted"/>
<feature type="compositionally biased region" description="Polar residues" evidence="1">
    <location>
        <begin position="193"/>
        <end position="203"/>
    </location>
</feature>
<evidence type="ECO:0000313" key="3">
    <source>
        <dbReference type="EMBL" id="GGJ20890.1"/>
    </source>
</evidence>
<keyword evidence="4" id="KW-1185">Reference proteome</keyword>
<reference evidence="4" key="1">
    <citation type="journal article" date="2019" name="Int. J. Syst. Evol. Microbiol.">
        <title>The Global Catalogue of Microorganisms (GCM) 10K type strain sequencing project: providing services to taxonomists for standard genome sequencing and annotation.</title>
        <authorList>
            <consortium name="The Broad Institute Genomics Platform"/>
            <consortium name="The Broad Institute Genome Sequencing Center for Infectious Disease"/>
            <person name="Wu L."/>
            <person name="Ma J."/>
        </authorList>
    </citation>
    <scope>NUCLEOTIDE SEQUENCE [LARGE SCALE GENOMIC DNA]</scope>
    <source>
        <strain evidence="4">JCM 14370</strain>
    </source>
</reference>
<dbReference type="Gene3D" id="1.20.120.450">
    <property type="entry name" value="dinb family like domain"/>
    <property type="match status" value="1"/>
</dbReference>
<sequence>MLKSMKIKAGHVIGIAALGGLAWYLRDKNPYHIFGSGFIDFTGSKKDPSQLLKALEDTQTQLSRKFRELPDTPENRKQLGHILAIERWGTNKLKVFNGGELLNDSSQEYYPSEEDSMESLMNQFTETRQETIKVGQEAIANADQQKVEHDQFGPLSAAGWIQYLNYHAFLEAYKFKKAEPVSLQDGKEEDAQEISSQTPGLQS</sequence>
<keyword evidence="2" id="KW-0472">Membrane</keyword>
<dbReference type="Proteomes" id="UP000632222">
    <property type="component" value="Unassembled WGS sequence"/>
</dbReference>
<evidence type="ECO:0000256" key="2">
    <source>
        <dbReference type="SAM" id="Phobius"/>
    </source>
</evidence>
<feature type="transmembrane region" description="Helical" evidence="2">
    <location>
        <begin position="7"/>
        <end position="25"/>
    </location>
</feature>
<dbReference type="InterPro" id="IPR034660">
    <property type="entry name" value="DinB/YfiT-like"/>
</dbReference>